<reference evidence="2" key="1">
    <citation type="journal article" date="2019" name="BMC Genomics">
        <title>A new reference genome for Sorghum bicolor reveals high levels of sequence similarity between sweet and grain genotypes: implications for the genetics of sugar metabolism.</title>
        <authorList>
            <person name="Cooper E.A."/>
            <person name="Brenton Z.W."/>
            <person name="Flinn B.S."/>
            <person name="Jenkins J."/>
            <person name="Shu S."/>
            <person name="Flowers D."/>
            <person name="Luo F."/>
            <person name="Wang Y."/>
            <person name="Xia P."/>
            <person name="Barry K."/>
            <person name="Daum C."/>
            <person name="Lipzen A."/>
            <person name="Yoshinaga Y."/>
            <person name="Schmutz J."/>
            <person name="Saski C."/>
            <person name="Vermerris W."/>
            <person name="Kresovich S."/>
        </authorList>
    </citation>
    <scope>NUCLEOTIDE SEQUENCE</scope>
</reference>
<accession>A0A921QKJ0</accession>
<protein>
    <submittedName>
        <fullName evidence="2">Uncharacterized protein</fullName>
    </submittedName>
</protein>
<feature type="region of interest" description="Disordered" evidence="1">
    <location>
        <begin position="1"/>
        <end position="96"/>
    </location>
</feature>
<gene>
    <name evidence="2" type="ORF">BDA96_07G010100</name>
</gene>
<evidence type="ECO:0000256" key="1">
    <source>
        <dbReference type="SAM" id="MobiDB-lite"/>
    </source>
</evidence>
<dbReference type="EMBL" id="CM027686">
    <property type="protein sequence ID" value="KAG0522126.1"/>
    <property type="molecule type" value="Genomic_DNA"/>
</dbReference>
<comment type="caution">
    <text evidence="2">The sequence shown here is derived from an EMBL/GenBank/DDBJ whole genome shotgun (WGS) entry which is preliminary data.</text>
</comment>
<organism evidence="2 3">
    <name type="scientific">Sorghum bicolor</name>
    <name type="common">Sorghum</name>
    <name type="synonym">Sorghum vulgare</name>
    <dbReference type="NCBI Taxonomy" id="4558"/>
    <lineage>
        <taxon>Eukaryota</taxon>
        <taxon>Viridiplantae</taxon>
        <taxon>Streptophyta</taxon>
        <taxon>Embryophyta</taxon>
        <taxon>Tracheophyta</taxon>
        <taxon>Spermatophyta</taxon>
        <taxon>Magnoliopsida</taxon>
        <taxon>Liliopsida</taxon>
        <taxon>Poales</taxon>
        <taxon>Poaceae</taxon>
        <taxon>PACMAD clade</taxon>
        <taxon>Panicoideae</taxon>
        <taxon>Andropogonodae</taxon>
        <taxon>Andropogoneae</taxon>
        <taxon>Sorghinae</taxon>
        <taxon>Sorghum</taxon>
    </lineage>
</organism>
<dbReference type="Proteomes" id="UP000807115">
    <property type="component" value="Chromosome 7"/>
</dbReference>
<proteinExistence type="predicted"/>
<feature type="compositionally biased region" description="Pro residues" evidence="1">
    <location>
        <begin position="87"/>
        <end position="96"/>
    </location>
</feature>
<evidence type="ECO:0000313" key="2">
    <source>
        <dbReference type="EMBL" id="KAG0522126.1"/>
    </source>
</evidence>
<evidence type="ECO:0000313" key="3">
    <source>
        <dbReference type="Proteomes" id="UP000807115"/>
    </source>
</evidence>
<dbReference type="AlphaFoldDB" id="A0A921QKJ0"/>
<name>A0A921QKJ0_SORBI</name>
<sequence length="96" mass="11012">MIEPRPRTLEGSPTSPWIPEKSNHGAKKMTRKLIPWRRRCHRLSDATRRGRTTTRPNLAPPSTDGKQTHLGHKPSLYTAARRFTRLPSPPTPCRRP</sequence>
<reference evidence="2" key="2">
    <citation type="submission" date="2020-10" db="EMBL/GenBank/DDBJ databases">
        <authorList>
            <person name="Cooper E.A."/>
            <person name="Brenton Z.W."/>
            <person name="Flinn B.S."/>
            <person name="Jenkins J."/>
            <person name="Shu S."/>
            <person name="Flowers D."/>
            <person name="Luo F."/>
            <person name="Wang Y."/>
            <person name="Xia P."/>
            <person name="Barry K."/>
            <person name="Daum C."/>
            <person name="Lipzen A."/>
            <person name="Yoshinaga Y."/>
            <person name="Schmutz J."/>
            <person name="Saski C."/>
            <person name="Vermerris W."/>
            <person name="Kresovich S."/>
        </authorList>
    </citation>
    <scope>NUCLEOTIDE SEQUENCE</scope>
</reference>
<feature type="compositionally biased region" description="Basic residues" evidence="1">
    <location>
        <begin position="24"/>
        <end position="41"/>
    </location>
</feature>